<dbReference type="CDD" id="cd17356">
    <property type="entry name" value="MFS_HXT"/>
    <property type="match status" value="1"/>
</dbReference>
<dbReference type="Pfam" id="PF00083">
    <property type="entry name" value="Sugar_tr"/>
    <property type="match status" value="1"/>
</dbReference>
<evidence type="ECO:0000259" key="8">
    <source>
        <dbReference type="PROSITE" id="PS50850"/>
    </source>
</evidence>
<dbReference type="EMBL" id="QZAT01000113">
    <property type="protein sequence ID" value="THX24775.1"/>
    <property type="molecule type" value="Genomic_DNA"/>
</dbReference>
<dbReference type="Proteomes" id="UP000310374">
    <property type="component" value="Unassembled WGS sequence"/>
</dbReference>
<keyword evidence="4 7" id="KW-0812">Transmembrane</keyword>
<feature type="transmembrane region" description="Helical" evidence="7">
    <location>
        <begin position="410"/>
        <end position="430"/>
    </location>
</feature>
<dbReference type="GO" id="GO:0016020">
    <property type="term" value="C:membrane"/>
    <property type="evidence" value="ECO:0007669"/>
    <property type="project" value="UniProtKB-SubCell"/>
</dbReference>
<dbReference type="PANTHER" id="PTHR48022">
    <property type="entry name" value="PLASTIDIC GLUCOSE TRANSPORTER 4"/>
    <property type="match status" value="1"/>
</dbReference>
<organism evidence="9 10">
    <name type="scientific">Aureobasidium pullulans</name>
    <name type="common">Black yeast</name>
    <name type="synonym">Pullularia pullulans</name>
    <dbReference type="NCBI Taxonomy" id="5580"/>
    <lineage>
        <taxon>Eukaryota</taxon>
        <taxon>Fungi</taxon>
        <taxon>Dikarya</taxon>
        <taxon>Ascomycota</taxon>
        <taxon>Pezizomycotina</taxon>
        <taxon>Dothideomycetes</taxon>
        <taxon>Dothideomycetidae</taxon>
        <taxon>Dothideales</taxon>
        <taxon>Saccotheciaceae</taxon>
        <taxon>Aureobasidium</taxon>
    </lineage>
</organism>
<evidence type="ECO:0000313" key="10">
    <source>
        <dbReference type="Proteomes" id="UP000310374"/>
    </source>
</evidence>
<evidence type="ECO:0000256" key="7">
    <source>
        <dbReference type="SAM" id="Phobius"/>
    </source>
</evidence>
<evidence type="ECO:0000256" key="3">
    <source>
        <dbReference type="ARBA" id="ARBA00022448"/>
    </source>
</evidence>
<feature type="domain" description="Major facilitator superfamily (MFS) profile" evidence="8">
    <location>
        <begin position="36"/>
        <end position="503"/>
    </location>
</feature>
<feature type="transmembrane region" description="Helical" evidence="7">
    <location>
        <begin position="165"/>
        <end position="186"/>
    </location>
</feature>
<dbReference type="PROSITE" id="PS50850">
    <property type="entry name" value="MFS"/>
    <property type="match status" value="1"/>
</dbReference>
<feature type="transmembrane region" description="Helical" evidence="7">
    <location>
        <begin position="348"/>
        <end position="371"/>
    </location>
</feature>
<proteinExistence type="inferred from homology"/>
<feature type="transmembrane region" description="Helical" evidence="7">
    <location>
        <begin position="107"/>
        <end position="125"/>
    </location>
</feature>
<evidence type="ECO:0000256" key="5">
    <source>
        <dbReference type="ARBA" id="ARBA00022989"/>
    </source>
</evidence>
<dbReference type="Gene3D" id="1.20.1250.20">
    <property type="entry name" value="MFS general substrate transporter like domains"/>
    <property type="match status" value="1"/>
</dbReference>
<evidence type="ECO:0000313" key="9">
    <source>
        <dbReference type="EMBL" id="THX24775.1"/>
    </source>
</evidence>
<dbReference type="PRINTS" id="PR00171">
    <property type="entry name" value="SUGRTRNSPORT"/>
</dbReference>
<dbReference type="InterPro" id="IPR050360">
    <property type="entry name" value="MFS_Sugar_Transporters"/>
</dbReference>
<sequence length="965" mass="105681">MAPVGTGTGNVSAARARLSGPSGIKGIIASGKTTGIAFFASLGGFVYGYNQGMFAQVLTMNSFIKATQGYAATTGIDQGLLTSILELGAWVGTLINGYLADAVGRRWCAMIACVVFTVGVIVQACTVNKDYVLGGRFVTGLGVGSLSMVVPLYNAELSPPEIRGSLVAVQQLAITFGIMISFWIGYGTNFIGGTGDGQSSAAWLVPICIQILPALILGSGMLLFMPESPRHLMNQDRAEEALTTLARLRNKSTEDMGVRVEYLEIKALRDFEVETARAKYPQYQDGSFKSNFLIGFHDYASLITNPSLRRRTMAACLTMTFQQWNGINAINYYAPYIFRNFGFEGNTLALLATGVVGVIEFLLTIPAVLYVDKFGRKSILLAGAIGMGVCHFIVAGLVGSYEGSWSSHLAAGWVCIVFVWIFIGCFAFSWGPVSWIVVSEVFPLSMRAKGVSLGGSANWLNNFAVGISTSPFIDTSQFGAFIFFGCMCVLATLWVYFMLPETKGLTLEEMDELFGDAGFAQADLALKQRIEKDIGLTALLYGDDEPMMTDKVTTGGKGEEREFKEDAKSSYPTLLNLTFARPPPPVTALPWRSPLAEQWRSPKQHIDAYTIATNAPATTDNPFPGFTKQMILCLKSEAAQGVAEVFNLLEHVGVAARLSKALKAMSNKQGVAYKAYRSWHDQQGKRGGRRGSYPSIRNFIIRTAVNAVFGHQPGTSQATNLKLVNAMVRRADVFRGLELAFGAGAFVLLLGFDWKSRTEKAWDEATEAVLLSLSDDCPMLRRVCRLVERNVWAKAVKGEKLHGPKLNVEIWSERERLNKDLLTLLSYEGEESTDKSIDRFHNTAEVTRQITQQYHDFHKKVDCEMEGKLVWTEKGREAPVDRQASVAMLLDMLRENVAGVLKGFRLEKSDEDALISLMKRHGAKVKEITQLRAAMGIKSNAVEVPAETTATAKLAGGVLHRRFFE</sequence>
<dbReference type="InterPro" id="IPR003663">
    <property type="entry name" value="Sugar/inositol_transpt"/>
</dbReference>
<feature type="transmembrane region" description="Helical" evidence="7">
    <location>
        <begin position="201"/>
        <end position="224"/>
    </location>
</feature>
<dbReference type="GO" id="GO:0005351">
    <property type="term" value="F:carbohydrate:proton symporter activity"/>
    <property type="evidence" value="ECO:0007669"/>
    <property type="project" value="TreeGrafter"/>
</dbReference>
<dbReference type="PROSITE" id="PS00216">
    <property type="entry name" value="SUGAR_TRANSPORT_1"/>
    <property type="match status" value="1"/>
</dbReference>
<keyword evidence="6 7" id="KW-0472">Membrane</keyword>
<evidence type="ECO:0000256" key="6">
    <source>
        <dbReference type="ARBA" id="ARBA00023136"/>
    </source>
</evidence>
<keyword evidence="3" id="KW-0813">Transport</keyword>
<dbReference type="FunFam" id="1.20.1250.20:FF:000026">
    <property type="entry name" value="MFS quinate transporter QutD"/>
    <property type="match status" value="1"/>
</dbReference>
<comment type="similarity">
    <text evidence="2">Belongs to the major facilitator superfamily. Sugar transporter (TC 2.A.1.1) family.</text>
</comment>
<dbReference type="SUPFAM" id="SSF103473">
    <property type="entry name" value="MFS general substrate transporter"/>
    <property type="match status" value="1"/>
</dbReference>
<evidence type="ECO:0000256" key="4">
    <source>
        <dbReference type="ARBA" id="ARBA00022692"/>
    </source>
</evidence>
<name>A0AB74JLE3_AURPU</name>
<comment type="subcellular location">
    <subcellularLocation>
        <location evidence="1">Membrane</location>
        <topology evidence="1">Multi-pass membrane protein</topology>
    </subcellularLocation>
</comment>
<dbReference type="InterPro" id="IPR005828">
    <property type="entry name" value="MFS_sugar_transport-like"/>
</dbReference>
<feature type="transmembrane region" description="Helical" evidence="7">
    <location>
        <begin position="377"/>
        <end position="398"/>
    </location>
</feature>
<evidence type="ECO:0000256" key="1">
    <source>
        <dbReference type="ARBA" id="ARBA00004141"/>
    </source>
</evidence>
<dbReference type="PROSITE" id="PS00217">
    <property type="entry name" value="SUGAR_TRANSPORT_2"/>
    <property type="match status" value="1"/>
</dbReference>
<protein>
    <submittedName>
        <fullName evidence="9">MFS monosaccharide transporter</fullName>
    </submittedName>
</protein>
<keyword evidence="5 7" id="KW-1133">Transmembrane helix</keyword>
<dbReference type="PANTHER" id="PTHR48022:SF2">
    <property type="entry name" value="PLASTIDIC GLUCOSE TRANSPORTER 4"/>
    <property type="match status" value="1"/>
</dbReference>
<feature type="transmembrane region" description="Helical" evidence="7">
    <location>
        <begin position="131"/>
        <end position="153"/>
    </location>
</feature>
<dbReference type="NCBIfam" id="TIGR00879">
    <property type="entry name" value="SP"/>
    <property type="match status" value="1"/>
</dbReference>
<gene>
    <name evidence="9" type="ORF">D6D12_07414</name>
</gene>
<reference evidence="9 10" key="1">
    <citation type="submission" date="2018-10" db="EMBL/GenBank/DDBJ databases">
        <title>Fifty Aureobasidium pullulans genomes reveal a recombining polyextremotolerant generalist.</title>
        <authorList>
            <person name="Gostincar C."/>
            <person name="Turk M."/>
            <person name="Zajc J."/>
            <person name="Gunde-Cimerman N."/>
        </authorList>
    </citation>
    <scope>NUCLEOTIDE SEQUENCE [LARGE SCALE GENOMIC DNA]</scope>
    <source>
        <strain evidence="9 10">EXF-10081</strain>
    </source>
</reference>
<evidence type="ECO:0000256" key="2">
    <source>
        <dbReference type="ARBA" id="ARBA00010992"/>
    </source>
</evidence>
<dbReference type="AlphaFoldDB" id="A0AB74JLE3"/>
<dbReference type="InterPro" id="IPR005829">
    <property type="entry name" value="Sugar_transporter_CS"/>
</dbReference>
<accession>A0AB74JLE3</accession>
<feature type="transmembrane region" description="Helical" evidence="7">
    <location>
        <begin position="478"/>
        <end position="499"/>
    </location>
</feature>
<dbReference type="InterPro" id="IPR020846">
    <property type="entry name" value="MFS_dom"/>
</dbReference>
<comment type="caution">
    <text evidence="9">The sequence shown here is derived from an EMBL/GenBank/DDBJ whole genome shotgun (WGS) entry which is preliminary data.</text>
</comment>
<dbReference type="InterPro" id="IPR036259">
    <property type="entry name" value="MFS_trans_sf"/>
</dbReference>